<dbReference type="Gene3D" id="3.30.40.10">
    <property type="entry name" value="Zinc/RING finger domain, C3HC4 (zinc finger)"/>
    <property type="match status" value="1"/>
</dbReference>
<organism evidence="1">
    <name type="scientific">Triticum urartu</name>
    <name type="common">Red wild einkorn</name>
    <name type="synonym">Crithodium urartu</name>
    <dbReference type="NCBI Taxonomy" id="4572"/>
    <lineage>
        <taxon>Eukaryota</taxon>
        <taxon>Viridiplantae</taxon>
        <taxon>Streptophyta</taxon>
        <taxon>Embryophyta</taxon>
        <taxon>Tracheophyta</taxon>
        <taxon>Spermatophyta</taxon>
        <taxon>Magnoliopsida</taxon>
        <taxon>Liliopsida</taxon>
        <taxon>Poales</taxon>
        <taxon>Poaceae</taxon>
        <taxon>BOP clade</taxon>
        <taxon>Pooideae</taxon>
        <taxon>Triticodae</taxon>
        <taxon>Triticeae</taxon>
        <taxon>Triticinae</taxon>
        <taxon>Triticum</taxon>
    </lineage>
</organism>
<protein>
    <recommendedName>
        <fullName evidence="2">RING-type domain-containing protein</fullName>
    </recommendedName>
</protein>
<evidence type="ECO:0008006" key="2">
    <source>
        <dbReference type="Google" id="ProtNLM"/>
    </source>
</evidence>
<dbReference type="OMA" id="IMSHIEK"/>
<accession>M7YEL9</accession>
<proteinExistence type="predicted"/>
<name>M7YEL9_TRIUA</name>
<dbReference type="InterPro" id="IPR013083">
    <property type="entry name" value="Znf_RING/FYVE/PHD"/>
</dbReference>
<dbReference type="EMBL" id="KD285354">
    <property type="protein sequence ID" value="EMS45542.1"/>
    <property type="molecule type" value="Genomic_DNA"/>
</dbReference>
<dbReference type="Pfam" id="PF13920">
    <property type="entry name" value="zf-C3HC4_3"/>
    <property type="match status" value="1"/>
</dbReference>
<dbReference type="eggNOG" id="KOG4172">
    <property type="taxonomic scope" value="Eukaryota"/>
</dbReference>
<dbReference type="AlphaFoldDB" id="M7YEL9"/>
<reference evidence="1" key="1">
    <citation type="journal article" date="2013" name="Nature">
        <title>Draft genome of the wheat A-genome progenitor Triticum urartu.</title>
        <authorList>
            <person name="Ling H.Q."/>
            <person name="Zhao S."/>
            <person name="Liu D."/>
            <person name="Wang J."/>
            <person name="Sun H."/>
            <person name="Zhang C."/>
            <person name="Fan H."/>
            <person name="Li D."/>
            <person name="Dong L."/>
            <person name="Tao Y."/>
            <person name="Gao C."/>
            <person name="Wu H."/>
            <person name="Li Y."/>
            <person name="Cui Y."/>
            <person name="Guo X."/>
            <person name="Zheng S."/>
            <person name="Wang B."/>
            <person name="Yu K."/>
            <person name="Liang Q."/>
            <person name="Yang W."/>
            <person name="Lou X."/>
            <person name="Chen J."/>
            <person name="Feng M."/>
            <person name="Jian J."/>
            <person name="Zhang X."/>
            <person name="Luo G."/>
            <person name="Jiang Y."/>
            <person name="Liu J."/>
            <person name="Wang Z."/>
            <person name="Sha Y."/>
            <person name="Zhang B."/>
            <person name="Wu H."/>
            <person name="Tang D."/>
            <person name="Shen Q."/>
            <person name="Xue P."/>
            <person name="Zou S."/>
            <person name="Wang X."/>
            <person name="Liu X."/>
            <person name="Wang F."/>
            <person name="Yang Y."/>
            <person name="An X."/>
            <person name="Dong Z."/>
            <person name="Zhang K."/>
            <person name="Zhang X."/>
            <person name="Luo M.C."/>
            <person name="Dvorak J."/>
            <person name="Tong Y."/>
            <person name="Wang J."/>
            <person name="Yang H."/>
            <person name="Li Z."/>
            <person name="Wang D."/>
            <person name="Zhang A."/>
            <person name="Wang J."/>
        </authorList>
    </citation>
    <scope>NUCLEOTIDE SEQUENCE</scope>
</reference>
<dbReference type="PANTHER" id="PTHR46519">
    <property type="entry name" value="RING/U-BOX SUPERFAMILY PROTEIN"/>
    <property type="match status" value="1"/>
</dbReference>
<dbReference type="STRING" id="4572.M7YEL9"/>
<dbReference type="PANTHER" id="PTHR46519:SF2">
    <property type="entry name" value="RING_U-BOX SUPERFAMILY PROTEIN"/>
    <property type="match status" value="1"/>
</dbReference>
<evidence type="ECO:0000313" key="1">
    <source>
        <dbReference type="EMBL" id="EMS45542.1"/>
    </source>
</evidence>
<sequence>MQIACNSGGWVIRDSGRRRPWWTSTTTGWAPRPAGAHRCHHSDVPGASARAAGAIGVPHCVTVPPAQPQPHSGMSYQKCRGWRSQNCLVLQGLLRVRFLRNAVAPAEEERQPSVAARELGQLRQSHRVSTLRSESAVSSQDVSLSDAPVAENVALLGNDETEQAAAVGHLTGSEDVAQTTPENVGLQEDNVDVAEAESPATTSGDIVDMQVSQVDNGLQDETERETIFWQPSLDVRLDRWPNETAENSDRNWEDNAEELHSEIVEDDDRENENLQDEHDVWHDDESHGTEENWQDDFHDAALDTGPIPRIENSFNLRDEANLHNMELRELLSRRSVSNLLSNGFGDSLEQLIRSYVQRRGHAPLNWNLDTAMPTANAPNGNQELVRNAENRQFQGPVNRPALVIPPPPLPPRQPLWHRDLRHNTWSSRHRVHQELDAINDLKADMNKLQQGMSSMQRMLEACMDMQLELQRSDSVAATFIEGNALKYRNNHFLLSQACFWIYTMTEQDGTRCGHMCTCSKCANELVRSGGKCPLCRAPIVEVVRAYAVL</sequence>
<gene>
    <name evidence="1" type="ORF">TRIUR3_35473</name>
</gene>